<dbReference type="Proteomes" id="UP000298061">
    <property type="component" value="Unassembled WGS sequence"/>
</dbReference>
<dbReference type="EMBL" id="SFCI01001292">
    <property type="protein sequence ID" value="TFY76183.1"/>
    <property type="molecule type" value="Genomic_DNA"/>
</dbReference>
<protein>
    <submittedName>
        <fullName evidence="2">Uncharacterized protein</fullName>
    </submittedName>
</protein>
<gene>
    <name evidence="2" type="ORF">EWM64_g7831</name>
</gene>
<comment type="caution">
    <text evidence="2">The sequence shown here is derived from an EMBL/GenBank/DDBJ whole genome shotgun (WGS) entry which is preliminary data.</text>
</comment>
<accession>A0A4Y9ZQ80</accession>
<evidence type="ECO:0000313" key="3">
    <source>
        <dbReference type="Proteomes" id="UP000298061"/>
    </source>
</evidence>
<feature type="compositionally biased region" description="Low complexity" evidence="1">
    <location>
        <begin position="18"/>
        <end position="27"/>
    </location>
</feature>
<name>A0A4Y9ZQ80_9AGAM</name>
<dbReference type="AlphaFoldDB" id="A0A4Y9ZQ80"/>
<evidence type="ECO:0000256" key="1">
    <source>
        <dbReference type="SAM" id="MobiDB-lite"/>
    </source>
</evidence>
<evidence type="ECO:0000313" key="2">
    <source>
        <dbReference type="EMBL" id="TFY76183.1"/>
    </source>
</evidence>
<proteinExistence type="predicted"/>
<keyword evidence="3" id="KW-1185">Reference proteome</keyword>
<organism evidence="2 3">
    <name type="scientific">Hericium alpestre</name>
    <dbReference type="NCBI Taxonomy" id="135208"/>
    <lineage>
        <taxon>Eukaryota</taxon>
        <taxon>Fungi</taxon>
        <taxon>Dikarya</taxon>
        <taxon>Basidiomycota</taxon>
        <taxon>Agaricomycotina</taxon>
        <taxon>Agaricomycetes</taxon>
        <taxon>Russulales</taxon>
        <taxon>Hericiaceae</taxon>
        <taxon>Hericium</taxon>
    </lineage>
</organism>
<reference evidence="2 3" key="1">
    <citation type="submission" date="2019-02" db="EMBL/GenBank/DDBJ databases">
        <title>Genome sequencing of the rare red list fungi Hericium alpestre (H. flagellum).</title>
        <authorList>
            <person name="Buettner E."/>
            <person name="Kellner H."/>
        </authorList>
    </citation>
    <scope>NUCLEOTIDE SEQUENCE [LARGE SCALE GENOMIC DNA]</scope>
    <source>
        <strain evidence="2 3">DSM 108284</strain>
    </source>
</reference>
<sequence>MQSFTSREPAFQKPSFAPSPSSPHGPVHVHAAMIITIAARGSRTAAIMIQGGTTVGA</sequence>
<feature type="region of interest" description="Disordered" evidence="1">
    <location>
        <begin position="1"/>
        <end position="27"/>
    </location>
</feature>